<dbReference type="EMBL" id="NOWF01000006">
    <property type="protein sequence ID" value="OYD07504.1"/>
    <property type="molecule type" value="Genomic_DNA"/>
</dbReference>
<dbReference type="Pfam" id="PF01595">
    <property type="entry name" value="CNNM"/>
    <property type="match status" value="1"/>
</dbReference>
<dbReference type="AlphaFoldDB" id="A0A235B5D4"/>
<comment type="caution">
    <text evidence="14">The sequence shown here is derived from an EMBL/GenBank/DDBJ whole genome shotgun (WGS) entry which is preliminary data.</text>
</comment>
<evidence type="ECO:0000259" key="12">
    <source>
        <dbReference type="PROSITE" id="PS51371"/>
    </source>
</evidence>
<evidence type="ECO:0000313" key="14">
    <source>
        <dbReference type="EMBL" id="OYD07504.1"/>
    </source>
</evidence>
<comment type="similarity">
    <text evidence="2">Belongs to the UPF0053 family.</text>
</comment>
<evidence type="ECO:0000256" key="7">
    <source>
        <dbReference type="ARBA" id="ARBA00023122"/>
    </source>
</evidence>
<dbReference type="CDD" id="cd04590">
    <property type="entry name" value="CBS_pair_CorC_HlyC_assoc"/>
    <property type="match status" value="1"/>
</dbReference>
<proteinExistence type="inferred from homology"/>
<keyword evidence="8 10" id="KW-0472">Membrane</keyword>
<keyword evidence="3" id="KW-1003">Cell membrane</keyword>
<feature type="domain" description="CNNM transmembrane" evidence="13">
    <location>
        <begin position="5"/>
        <end position="204"/>
    </location>
</feature>
<accession>A0A235B5D4</accession>
<dbReference type="InterPro" id="IPR036318">
    <property type="entry name" value="FAD-bd_PCMH-like_sf"/>
</dbReference>
<evidence type="ECO:0000256" key="5">
    <source>
        <dbReference type="ARBA" id="ARBA00022737"/>
    </source>
</evidence>
<dbReference type="InterPro" id="IPR046342">
    <property type="entry name" value="CBS_dom_sf"/>
</dbReference>
<dbReference type="InterPro" id="IPR000644">
    <property type="entry name" value="CBS_dom"/>
</dbReference>
<dbReference type="InterPro" id="IPR044751">
    <property type="entry name" value="Ion_transp-like_CBS"/>
</dbReference>
<dbReference type="InterPro" id="IPR002550">
    <property type="entry name" value="CNNM"/>
</dbReference>
<dbReference type="SUPFAM" id="SSF54631">
    <property type="entry name" value="CBS-domain pair"/>
    <property type="match status" value="1"/>
</dbReference>
<dbReference type="SMART" id="SM01091">
    <property type="entry name" value="CorC_HlyC"/>
    <property type="match status" value="1"/>
</dbReference>
<dbReference type="Pfam" id="PF00571">
    <property type="entry name" value="CBS"/>
    <property type="match status" value="2"/>
</dbReference>
<gene>
    <name evidence="14" type="ORF">CHM34_11455</name>
</gene>
<dbReference type="InterPro" id="IPR005170">
    <property type="entry name" value="Transptr-assoc_dom"/>
</dbReference>
<sequence>MDGDGVLSIAFYVILVVLLVLLNGFFVASEFALTRVRQTQIAQLKEKRAGIAEKILSNRDSYLSATQLGITLASLSLGWIGEPTIAKMIKPFLSTIGLPMWSIHAAAFIIAFAILTLLHIVLGEMTPKSLAIHHAERIILWTSGPLYAFHRLFKPFIAMLNGSADKIRSWVGVDSEDDRQAHTEEDIRMVMAQSHRNGVIDQTEFTLFDNVFQFADRMGREIMVPRVNMVCLYKDQTLKENWAIMQSSNHTRFPLCDKDKDDIIGIVHIRDVYEALLLEKTISLEKIARPEVLVPETMELTKILRNLQKSKAGMAIVVDEYGGTAGLVTTEDIIEEIFGDIQDEFDDEPPPLQTGEEGILLDPRLLIEEVNEHLRTAIEDPGNDTIGGWFFSRLGKVPEIGDQVRSDGWLFTVAEAHERWITRLLVKPIADHPKKILLHVNSAS</sequence>
<dbReference type="InterPro" id="IPR016169">
    <property type="entry name" value="FAD-bd_PCMH_sub2"/>
</dbReference>
<dbReference type="PANTHER" id="PTHR43099:SF2">
    <property type="entry name" value="UPF0053 PROTEIN YRKA"/>
    <property type="match status" value="1"/>
</dbReference>
<feature type="transmembrane region" description="Helical" evidence="11">
    <location>
        <begin position="6"/>
        <end position="28"/>
    </location>
</feature>
<evidence type="ECO:0000256" key="1">
    <source>
        <dbReference type="ARBA" id="ARBA00004651"/>
    </source>
</evidence>
<dbReference type="RefSeq" id="WP_094264739.1">
    <property type="nucleotide sequence ID" value="NZ_NOWF01000006.1"/>
</dbReference>
<evidence type="ECO:0000256" key="2">
    <source>
        <dbReference type="ARBA" id="ARBA00006337"/>
    </source>
</evidence>
<organism evidence="14 15">
    <name type="scientific">Paludifilum halophilum</name>
    <dbReference type="NCBI Taxonomy" id="1642702"/>
    <lineage>
        <taxon>Bacteria</taxon>
        <taxon>Bacillati</taxon>
        <taxon>Bacillota</taxon>
        <taxon>Bacilli</taxon>
        <taxon>Bacillales</taxon>
        <taxon>Thermoactinomycetaceae</taxon>
        <taxon>Paludifilum</taxon>
    </lineage>
</organism>
<keyword evidence="15" id="KW-1185">Reference proteome</keyword>
<evidence type="ECO:0000256" key="6">
    <source>
        <dbReference type="ARBA" id="ARBA00022989"/>
    </source>
</evidence>
<protein>
    <recommendedName>
        <fullName evidence="16">Transporter associated domain protein</fullName>
    </recommendedName>
</protein>
<feature type="transmembrane region" description="Helical" evidence="11">
    <location>
        <begin position="62"/>
        <end position="81"/>
    </location>
</feature>
<comment type="subcellular location">
    <subcellularLocation>
        <location evidence="1">Cell membrane</location>
        <topology evidence="1">Multi-pass membrane protein</topology>
    </subcellularLocation>
</comment>
<evidence type="ECO:0000256" key="4">
    <source>
        <dbReference type="ARBA" id="ARBA00022692"/>
    </source>
</evidence>
<keyword evidence="7 9" id="KW-0129">CBS domain</keyword>
<dbReference type="PANTHER" id="PTHR43099">
    <property type="entry name" value="UPF0053 PROTEIN YRKA"/>
    <property type="match status" value="1"/>
</dbReference>
<dbReference type="PROSITE" id="PS51846">
    <property type="entry name" value="CNNM"/>
    <property type="match status" value="1"/>
</dbReference>
<feature type="transmembrane region" description="Helical" evidence="11">
    <location>
        <begin position="101"/>
        <end position="122"/>
    </location>
</feature>
<name>A0A235B5D4_9BACL</name>
<evidence type="ECO:0000313" key="15">
    <source>
        <dbReference type="Proteomes" id="UP000215459"/>
    </source>
</evidence>
<dbReference type="OrthoDB" id="9798188at2"/>
<evidence type="ECO:0000256" key="8">
    <source>
        <dbReference type="ARBA" id="ARBA00023136"/>
    </source>
</evidence>
<dbReference type="GO" id="GO:0050660">
    <property type="term" value="F:flavin adenine dinucleotide binding"/>
    <property type="evidence" value="ECO:0007669"/>
    <property type="project" value="InterPro"/>
</dbReference>
<dbReference type="Gene3D" id="3.10.580.10">
    <property type="entry name" value="CBS-domain"/>
    <property type="match status" value="1"/>
</dbReference>
<keyword evidence="4 10" id="KW-0812">Transmembrane</keyword>
<feature type="domain" description="CBS" evidence="12">
    <location>
        <begin position="223"/>
        <end position="282"/>
    </location>
</feature>
<evidence type="ECO:0000259" key="13">
    <source>
        <dbReference type="PROSITE" id="PS51846"/>
    </source>
</evidence>
<evidence type="ECO:0000256" key="3">
    <source>
        <dbReference type="ARBA" id="ARBA00022475"/>
    </source>
</evidence>
<evidence type="ECO:0000256" key="10">
    <source>
        <dbReference type="PROSITE-ProRule" id="PRU01193"/>
    </source>
</evidence>
<evidence type="ECO:0000256" key="9">
    <source>
        <dbReference type="PROSITE-ProRule" id="PRU00703"/>
    </source>
</evidence>
<evidence type="ECO:0008006" key="16">
    <source>
        <dbReference type="Google" id="ProtNLM"/>
    </source>
</evidence>
<dbReference type="InterPro" id="IPR051676">
    <property type="entry name" value="UPF0053_domain"/>
</dbReference>
<feature type="domain" description="CBS" evidence="12">
    <location>
        <begin position="287"/>
        <end position="344"/>
    </location>
</feature>
<dbReference type="Gene3D" id="3.30.465.10">
    <property type="match status" value="1"/>
</dbReference>
<dbReference type="Pfam" id="PF03471">
    <property type="entry name" value="CorC_HlyC"/>
    <property type="match status" value="1"/>
</dbReference>
<dbReference type="SMART" id="SM00116">
    <property type="entry name" value="CBS"/>
    <property type="match status" value="2"/>
</dbReference>
<dbReference type="FunFam" id="3.10.580.10:FF:000002">
    <property type="entry name" value="Magnesium/cobalt efflux protein CorC"/>
    <property type="match status" value="1"/>
</dbReference>
<dbReference type="PROSITE" id="PS51371">
    <property type="entry name" value="CBS"/>
    <property type="match status" value="2"/>
</dbReference>
<keyword evidence="5" id="KW-0677">Repeat</keyword>
<dbReference type="GO" id="GO:0005886">
    <property type="term" value="C:plasma membrane"/>
    <property type="evidence" value="ECO:0007669"/>
    <property type="project" value="UniProtKB-SubCell"/>
</dbReference>
<keyword evidence="6 10" id="KW-1133">Transmembrane helix</keyword>
<evidence type="ECO:0000256" key="11">
    <source>
        <dbReference type="SAM" id="Phobius"/>
    </source>
</evidence>
<dbReference type="Proteomes" id="UP000215459">
    <property type="component" value="Unassembled WGS sequence"/>
</dbReference>
<dbReference type="SUPFAM" id="SSF56176">
    <property type="entry name" value="FAD-binding/transporter-associated domain-like"/>
    <property type="match status" value="1"/>
</dbReference>
<reference evidence="14 15" key="1">
    <citation type="submission" date="2017-07" db="EMBL/GenBank/DDBJ databases">
        <title>The genome sequence of Paludifilum halophilum highlights mechanisms for microbial adaptation to high salt environemnts.</title>
        <authorList>
            <person name="Belbahri L."/>
        </authorList>
    </citation>
    <scope>NUCLEOTIDE SEQUENCE [LARGE SCALE GENOMIC DNA]</scope>
    <source>
        <strain evidence="14 15">DSM 102817</strain>
    </source>
</reference>